<dbReference type="GO" id="GO:0004540">
    <property type="term" value="F:RNA nuclease activity"/>
    <property type="evidence" value="ECO:0007669"/>
    <property type="project" value="InterPro"/>
</dbReference>
<dbReference type="SUPFAM" id="SSF53933">
    <property type="entry name" value="Microbial ribonucleases"/>
    <property type="match status" value="1"/>
</dbReference>
<accession>A0A9X9QC26</accession>
<dbReference type="InterPro" id="IPR016191">
    <property type="entry name" value="Ribonuclease/ribotoxin"/>
</dbReference>
<keyword evidence="5" id="KW-1185">Reference proteome</keyword>
<dbReference type="Proteomes" id="UP000324639">
    <property type="component" value="Chromosome Bgt_-05"/>
</dbReference>
<proteinExistence type="predicted"/>
<evidence type="ECO:0000256" key="3">
    <source>
        <dbReference type="SAM" id="SignalP"/>
    </source>
</evidence>
<dbReference type="AlphaFoldDB" id="A0A9X9QC26"/>
<dbReference type="GO" id="GO:0003723">
    <property type="term" value="F:RNA binding"/>
    <property type="evidence" value="ECO:0007669"/>
    <property type="project" value="InterPro"/>
</dbReference>
<name>A0A9X9QC26_BLUGR</name>
<evidence type="ECO:0000256" key="1">
    <source>
        <dbReference type="ARBA" id="ARBA00022722"/>
    </source>
</evidence>
<evidence type="ECO:0000313" key="4">
    <source>
        <dbReference type="EMBL" id="VDB84405.1"/>
    </source>
</evidence>
<evidence type="ECO:0000256" key="2">
    <source>
        <dbReference type="ARBA" id="ARBA00022801"/>
    </source>
</evidence>
<reference evidence="4 5" key="1">
    <citation type="submission" date="2018-08" db="EMBL/GenBank/DDBJ databases">
        <authorList>
            <person name="Muller C M."/>
        </authorList>
    </citation>
    <scope>NUCLEOTIDE SEQUENCE [LARGE SCALE GENOMIC DNA]</scope>
</reference>
<sequence>MATALLFSTIFWLYLRAASATSGLPDIFVPSTSGYLCSMTIFDIKFLKEEAGRAFKKFTHQSFQSDFPALFEDSYLFGKFDEILLAWPLSFPGVPYENRVPGNYRIIIDSNGEVIGVVTVIYPEKVLQQKEFRRCTPIHSFKDGKDDKAKLHTKQLERRFRFMGYSCNGEFLEERAFSKNLDLIRISNLNSKTRFTWAKKISRYDGKEFTGNNLLGFPLRKLDSSNKTNGPLDTHRIIFQRGKDNEILVKGVVSKSRNKSSPGKQCPKLWDLSPLLEITPDVSSPISRKIILANNDGTFTCAKQELNISTILLQVPVGMIQAEKTTKPSDEKYPILQNNALWLWPIRLPESYRWSLEKLFAIGYSLEFQVVGLFFTDNTDEKNPRFYECGKNELSLLAF</sequence>
<feature type="chain" id="PRO_5040942297" evidence="3">
    <location>
        <begin position="21"/>
        <end position="399"/>
    </location>
</feature>
<keyword evidence="3" id="KW-0732">Signal</keyword>
<feature type="signal peptide" evidence="3">
    <location>
        <begin position="1"/>
        <end position="20"/>
    </location>
</feature>
<gene>
    <name evidence="4" type="ORF">BGT96224V316_LOCUS3370</name>
</gene>
<keyword evidence="2" id="KW-0378">Hydrolase</keyword>
<dbReference type="EMBL" id="LR026988">
    <property type="protein sequence ID" value="VDB84405.1"/>
    <property type="molecule type" value="Genomic_DNA"/>
</dbReference>
<organism evidence="4 5">
    <name type="scientific">Blumeria graminis f. sp. tritici</name>
    <dbReference type="NCBI Taxonomy" id="62690"/>
    <lineage>
        <taxon>Eukaryota</taxon>
        <taxon>Fungi</taxon>
        <taxon>Dikarya</taxon>
        <taxon>Ascomycota</taxon>
        <taxon>Pezizomycotina</taxon>
        <taxon>Leotiomycetes</taxon>
        <taxon>Erysiphales</taxon>
        <taxon>Erysiphaceae</taxon>
        <taxon>Blumeria</taxon>
    </lineage>
</organism>
<keyword evidence="1" id="KW-0540">Nuclease</keyword>
<dbReference type="GO" id="GO:0016787">
    <property type="term" value="F:hydrolase activity"/>
    <property type="evidence" value="ECO:0007669"/>
    <property type="project" value="UniProtKB-KW"/>
</dbReference>
<protein>
    <submittedName>
        <fullName evidence="4">BgtE-5567</fullName>
    </submittedName>
</protein>
<dbReference type="Gene3D" id="3.10.450.30">
    <property type="entry name" value="Microbial ribonucleases"/>
    <property type="match status" value="1"/>
</dbReference>
<evidence type="ECO:0000313" key="5">
    <source>
        <dbReference type="Proteomes" id="UP000324639"/>
    </source>
</evidence>